<name>A0A382QJS8_9ZZZZ</name>
<protein>
    <submittedName>
        <fullName evidence="1">Uncharacterized protein</fullName>
    </submittedName>
</protein>
<accession>A0A382QJS8</accession>
<proteinExistence type="predicted"/>
<organism evidence="1">
    <name type="scientific">marine metagenome</name>
    <dbReference type="NCBI Taxonomy" id="408172"/>
    <lineage>
        <taxon>unclassified sequences</taxon>
        <taxon>metagenomes</taxon>
        <taxon>ecological metagenomes</taxon>
    </lineage>
</organism>
<reference evidence="1" key="1">
    <citation type="submission" date="2018-05" db="EMBL/GenBank/DDBJ databases">
        <authorList>
            <person name="Lanie J.A."/>
            <person name="Ng W.-L."/>
            <person name="Kazmierczak K.M."/>
            <person name="Andrzejewski T.M."/>
            <person name="Davidsen T.M."/>
            <person name="Wayne K.J."/>
            <person name="Tettelin H."/>
            <person name="Glass J.I."/>
            <person name="Rusch D."/>
            <person name="Podicherti R."/>
            <person name="Tsui H.-C.T."/>
            <person name="Winkler M.E."/>
        </authorList>
    </citation>
    <scope>NUCLEOTIDE SEQUENCE</scope>
</reference>
<sequence length="123" mass="14121">MAHYAEIDNDNIVQRVIVANEEFIKSGKLGDPSKWIQTSYNTVKGQHQLGGTPLRKNYAGAGSTYDKDRDAFISPQPYPSWILNEDSCAWEAPSPRPEDIVSRKLFYYWDEENLKWAEILVPE</sequence>
<gene>
    <name evidence="1" type="ORF">METZ01_LOCUS338633</name>
</gene>
<dbReference type="AlphaFoldDB" id="A0A382QJS8"/>
<evidence type="ECO:0000313" key="1">
    <source>
        <dbReference type="EMBL" id="SVC85779.1"/>
    </source>
</evidence>
<dbReference type="EMBL" id="UINC01115042">
    <property type="protein sequence ID" value="SVC85779.1"/>
    <property type="molecule type" value="Genomic_DNA"/>
</dbReference>